<keyword evidence="2" id="KW-1185">Reference proteome</keyword>
<comment type="caution">
    <text evidence="1">The sequence shown here is derived from an EMBL/GenBank/DDBJ whole genome shotgun (WGS) entry which is preliminary data.</text>
</comment>
<sequence>MILEARDLAVYILSAQNRLKANKSLERGIPRHEKNLRNSWDILDTCRVNVNGVLAFCKIYKGRFKTEKPSSACAKESPNPFFFGSSVDLYSTPVWGVVLGCSRLTPADADRQTKSPEAGSLRFKLGSGILASISMVAYPKWASIDIAAYPWSASADVDADWPTKLTLIMQNLYHYTLKYIYIYIY</sequence>
<reference evidence="1" key="1">
    <citation type="submission" date="2017-07" db="EMBL/GenBank/DDBJ databases">
        <title>Taro Niue Genome Assembly and Annotation.</title>
        <authorList>
            <person name="Atibalentja N."/>
            <person name="Keating K."/>
            <person name="Fields C.J."/>
        </authorList>
    </citation>
    <scope>NUCLEOTIDE SEQUENCE</scope>
    <source>
        <strain evidence="1">Niue_2</strain>
        <tissue evidence="1">Leaf</tissue>
    </source>
</reference>
<organism evidence="1 2">
    <name type="scientific">Colocasia esculenta</name>
    <name type="common">Wild taro</name>
    <name type="synonym">Arum esculentum</name>
    <dbReference type="NCBI Taxonomy" id="4460"/>
    <lineage>
        <taxon>Eukaryota</taxon>
        <taxon>Viridiplantae</taxon>
        <taxon>Streptophyta</taxon>
        <taxon>Embryophyta</taxon>
        <taxon>Tracheophyta</taxon>
        <taxon>Spermatophyta</taxon>
        <taxon>Magnoliopsida</taxon>
        <taxon>Liliopsida</taxon>
        <taxon>Araceae</taxon>
        <taxon>Aroideae</taxon>
        <taxon>Colocasieae</taxon>
        <taxon>Colocasia</taxon>
    </lineage>
</organism>
<dbReference type="AlphaFoldDB" id="A0A843U207"/>
<proteinExistence type="predicted"/>
<dbReference type="Proteomes" id="UP000652761">
    <property type="component" value="Unassembled WGS sequence"/>
</dbReference>
<evidence type="ECO:0000313" key="2">
    <source>
        <dbReference type="Proteomes" id="UP000652761"/>
    </source>
</evidence>
<feature type="non-terminal residue" evidence="1">
    <location>
        <position position="185"/>
    </location>
</feature>
<protein>
    <submittedName>
        <fullName evidence="1">Uncharacterized protein</fullName>
    </submittedName>
</protein>
<name>A0A843U207_COLES</name>
<evidence type="ECO:0000313" key="1">
    <source>
        <dbReference type="EMBL" id="MQL79232.1"/>
    </source>
</evidence>
<dbReference type="EMBL" id="NMUH01000442">
    <property type="protein sequence ID" value="MQL79232.1"/>
    <property type="molecule type" value="Genomic_DNA"/>
</dbReference>
<accession>A0A843U207</accession>
<gene>
    <name evidence="1" type="ORF">Taro_011669</name>
</gene>